<evidence type="ECO:0000256" key="1">
    <source>
        <dbReference type="ARBA" id="ARBA00004141"/>
    </source>
</evidence>
<dbReference type="InterPro" id="IPR013057">
    <property type="entry name" value="AA_transpt_TM"/>
</dbReference>
<feature type="domain" description="Amino acid transporter transmembrane" evidence="6">
    <location>
        <begin position="5"/>
        <end position="271"/>
    </location>
</feature>
<reference evidence="7 8" key="1">
    <citation type="journal article" date="2020" name="Cell">
        <title>Large-Scale Comparative Analyses of Tick Genomes Elucidate Their Genetic Diversity and Vector Capacities.</title>
        <authorList>
            <consortium name="Tick Genome and Microbiome Consortium (TIGMIC)"/>
            <person name="Jia N."/>
            <person name="Wang J."/>
            <person name="Shi W."/>
            <person name="Du L."/>
            <person name="Sun Y."/>
            <person name="Zhan W."/>
            <person name="Jiang J.F."/>
            <person name="Wang Q."/>
            <person name="Zhang B."/>
            <person name="Ji P."/>
            <person name="Bell-Sakyi L."/>
            <person name="Cui X.M."/>
            <person name="Yuan T.T."/>
            <person name="Jiang B.G."/>
            <person name="Yang W.F."/>
            <person name="Lam T.T."/>
            <person name="Chang Q.C."/>
            <person name="Ding S.J."/>
            <person name="Wang X.J."/>
            <person name="Zhu J.G."/>
            <person name="Ruan X.D."/>
            <person name="Zhao L."/>
            <person name="Wei J.T."/>
            <person name="Ye R.Z."/>
            <person name="Que T.C."/>
            <person name="Du C.H."/>
            <person name="Zhou Y.H."/>
            <person name="Cheng J.X."/>
            <person name="Dai P.F."/>
            <person name="Guo W.B."/>
            <person name="Han X.H."/>
            <person name="Huang E.J."/>
            <person name="Li L.F."/>
            <person name="Wei W."/>
            <person name="Gao Y.C."/>
            <person name="Liu J.Z."/>
            <person name="Shao H.Z."/>
            <person name="Wang X."/>
            <person name="Wang C.C."/>
            <person name="Yang T.C."/>
            <person name="Huo Q.B."/>
            <person name="Li W."/>
            <person name="Chen H.Y."/>
            <person name="Chen S.E."/>
            <person name="Zhou L.G."/>
            <person name="Ni X.B."/>
            <person name="Tian J.H."/>
            <person name="Sheng Y."/>
            <person name="Liu T."/>
            <person name="Pan Y.S."/>
            <person name="Xia L.Y."/>
            <person name="Li J."/>
            <person name="Zhao F."/>
            <person name="Cao W.C."/>
        </authorList>
    </citation>
    <scope>NUCLEOTIDE SEQUENCE [LARGE SCALE GENOMIC DNA]</scope>
    <source>
        <strain evidence="7">HaeL-2018</strain>
    </source>
</reference>
<feature type="transmembrane region" description="Helical" evidence="5">
    <location>
        <begin position="223"/>
        <end position="246"/>
    </location>
</feature>
<comment type="caution">
    <text evidence="7">The sequence shown here is derived from an EMBL/GenBank/DDBJ whole genome shotgun (WGS) entry which is preliminary data.</text>
</comment>
<proteinExistence type="predicted"/>
<evidence type="ECO:0000256" key="2">
    <source>
        <dbReference type="ARBA" id="ARBA00022692"/>
    </source>
</evidence>
<dbReference type="Proteomes" id="UP000821853">
    <property type="component" value="Unassembled WGS sequence"/>
</dbReference>
<sequence>MSREFTISATAVVLVLPLSMLPRMEFLQYASTLGIVAVLYPCILTLMEYFSVSRSKDVHVKNWPTSLYDVLLSMPVFCFAYQSHEIAISAYAALRERSLCRMAKATVCSMVLLMVVYCMVGSFGYLAYGSAVRADVMEMFDANQSWVLVGLVALILKMAVTYPLMALCARDAIDKLYLELRGKQPPQPEDSARRHARRRKISLAWFALTVGCSLLPLDIGVAIQFLGCLAALNIFVFPGMCLVGYSKHKSAVNGHRHMLLGSCMVLAGAAFFAAILLHIVFVELTSERTHRLCS</sequence>
<dbReference type="OrthoDB" id="438545at2759"/>
<accession>A0A9J6HB64</accession>
<feature type="transmembrane region" description="Helical" evidence="5">
    <location>
        <begin position="29"/>
        <end position="50"/>
    </location>
</feature>
<dbReference type="OMA" id="FDANQSW"/>
<dbReference type="PANTHER" id="PTHR22950:SF652">
    <property type="entry name" value="TRANSMEMBRANE AMINO ACID TRANSPORTER FAMILY PROTEIN"/>
    <property type="match status" value="1"/>
</dbReference>
<keyword evidence="3 5" id="KW-1133">Transmembrane helix</keyword>
<comment type="subcellular location">
    <subcellularLocation>
        <location evidence="1">Membrane</location>
        <topology evidence="1">Multi-pass membrane protein</topology>
    </subcellularLocation>
</comment>
<dbReference type="EMBL" id="JABSTR010001405">
    <property type="protein sequence ID" value="KAH9384005.1"/>
    <property type="molecule type" value="Genomic_DNA"/>
</dbReference>
<dbReference type="PANTHER" id="PTHR22950">
    <property type="entry name" value="AMINO ACID TRANSPORTER"/>
    <property type="match status" value="1"/>
</dbReference>
<dbReference type="GO" id="GO:0016020">
    <property type="term" value="C:membrane"/>
    <property type="evidence" value="ECO:0007669"/>
    <property type="project" value="UniProtKB-SubCell"/>
</dbReference>
<feature type="transmembrane region" description="Helical" evidence="5">
    <location>
        <begin position="106"/>
        <end position="126"/>
    </location>
</feature>
<evidence type="ECO:0000256" key="5">
    <source>
        <dbReference type="SAM" id="Phobius"/>
    </source>
</evidence>
<feature type="transmembrane region" description="Helical" evidence="5">
    <location>
        <begin position="258"/>
        <end position="281"/>
    </location>
</feature>
<name>A0A9J6HB64_HAELO</name>
<feature type="transmembrane region" description="Helical" evidence="5">
    <location>
        <begin position="146"/>
        <end position="169"/>
    </location>
</feature>
<protein>
    <recommendedName>
        <fullName evidence="6">Amino acid transporter transmembrane domain-containing protein</fullName>
    </recommendedName>
</protein>
<organism evidence="7 8">
    <name type="scientific">Haemaphysalis longicornis</name>
    <name type="common">Bush tick</name>
    <dbReference type="NCBI Taxonomy" id="44386"/>
    <lineage>
        <taxon>Eukaryota</taxon>
        <taxon>Metazoa</taxon>
        <taxon>Ecdysozoa</taxon>
        <taxon>Arthropoda</taxon>
        <taxon>Chelicerata</taxon>
        <taxon>Arachnida</taxon>
        <taxon>Acari</taxon>
        <taxon>Parasitiformes</taxon>
        <taxon>Ixodida</taxon>
        <taxon>Ixodoidea</taxon>
        <taxon>Ixodidae</taxon>
        <taxon>Haemaphysalinae</taxon>
        <taxon>Haemaphysalis</taxon>
    </lineage>
</organism>
<evidence type="ECO:0000313" key="7">
    <source>
        <dbReference type="EMBL" id="KAH9384005.1"/>
    </source>
</evidence>
<keyword evidence="4 5" id="KW-0472">Membrane</keyword>
<evidence type="ECO:0000256" key="3">
    <source>
        <dbReference type="ARBA" id="ARBA00022989"/>
    </source>
</evidence>
<feature type="transmembrane region" description="Helical" evidence="5">
    <location>
        <begin position="201"/>
        <end position="217"/>
    </location>
</feature>
<evidence type="ECO:0000259" key="6">
    <source>
        <dbReference type="Pfam" id="PF01490"/>
    </source>
</evidence>
<gene>
    <name evidence="7" type="ORF">HPB48_025988</name>
</gene>
<dbReference type="GO" id="GO:0015179">
    <property type="term" value="F:L-amino acid transmembrane transporter activity"/>
    <property type="evidence" value="ECO:0007669"/>
    <property type="project" value="TreeGrafter"/>
</dbReference>
<dbReference type="AlphaFoldDB" id="A0A9J6HB64"/>
<dbReference type="Pfam" id="PF01490">
    <property type="entry name" value="Aa_trans"/>
    <property type="match status" value="1"/>
</dbReference>
<evidence type="ECO:0000256" key="4">
    <source>
        <dbReference type="ARBA" id="ARBA00023136"/>
    </source>
</evidence>
<dbReference type="VEuPathDB" id="VectorBase:HLOH_040642"/>
<keyword evidence="2 5" id="KW-0812">Transmembrane</keyword>
<evidence type="ECO:0000313" key="8">
    <source>
        <dbReference type="Proteomes" id="UP000821853"/>
    </source>
</evidence>
<keyword evidence="8" id="KW-1185">Reference proteome</keyword>
<feature type="transmembrane region" description="Helical" evidence="5">
    <location>
        <begin position="70"/>
        <end position="94"/>
    </location>
</feature>